<feature type="transmembrane region" description="Helical" evidence="6">
    <location>
        <begin position="240"/>
        <end position="269"/>
    </location>
</feature>
<dbReference type="STRING" id="139825.A0A401GA23"/>
<feature type="transmembrane region" description="Helical" evidence="6">
    <location>
        <begin position="488"/>
        <end position="511"/>
    </location>
</feature>
<accession>A0A401GA23</accession>
<dbReference type="InParanoid" id="A0A401GA23"/>
<evidence type="ECO:0000256" key="2">
    <source>
        <dbReference type="ARBA" id="ARBA00022692"/>
    </source>
</evidence>
<dbReference type="FunCoup" id="A0A401GA23">
    <property type="interactions" value="126"/>
</dbReference>
<evidence type="ECO:0000256" key="3">
    <source>
        <dbReference type="ARBA" id="ARBA00022989"/>
    </source>
</evidence>
<feature type="transmembrane region" description="Helical" evidence="6">
    <location>
        <begin position="357"/>
        <end position="376"/>
    </location>
</feature>
<dbReference type="RefSeq" id="XP_027609949.1">
    <property type="nucleotide sequence ID" value="XM_027754148.1"/>
</dbReference>
<dbReference type="FunFam" id="1.20.1250.20:FF:000082">
    <property type="entry name" value="MFS multidrug transporter, putative"/>
    <property type="match status" value="1"/>
</dbReference>
<proteinExistence type="predicted"/>
<protein>
    <submittedName>
        <fullName evidence="8">Citrinin biosynthesis cluster MFS transporter mrr1</fullName>
    </submittedName>
</protein>
<evidence type="ECO:0000313" key="8">
    <source>
        <dbReference type="EMBL" id="GBE79036.1"/>
    </source>
</evidence>
<evidence type="ECO:0000256" key="4">
    <source>
        <dbReference type="ARBA" id="ARBA00023136"/>
    </source>
</evidence>
<dbReference type="SUPFAM" id="SSF103473">
    <property type="entry name" value="MFS general substrate transporter"/>
    <property type="match status" value="1"/>
</dbReference>
<feature type="region of interest" description="Disordered" evidence="5">
    <location>
        <begin position="1"/>
        <end position="55"/>
    </location>
</feature>
<feature type="transmembrane region" description="Helical" evidence="6">
    <location>
        <begin position="83"/>
        <end position="102"/>
    </location>
</feature>
<dbReference type="EMBL" id="BFAD01000002">
    <property type="protein sequence ID" value="GBE79036.1"/>
    <property type="molecule type" value="Genomic_DNA"/>
</dbReference>
<feature type="compositionally biased region" description="Polar residues" evidence="5">
    <location>
        <begin position="1"/>
        <end position="13"/>
    </location>
</feature>
<feature type="domain" description="Major facilitator superfamily (MFS) profile" evidence="7">
    <location>
        <begin position="85"/>
        <end position="555"/>
    </location>
</feature>
<organism evidence="8 9">
    <name type="scientific">Sparassis crispa</name>
    <dbReference type="NCBI Taxonomy" id="139825"/>
    <lineage>
        <taxon>Eukaryota</taxon>
        <taxon>Fungi</taxon>
        <taxon>Dikarya</taxon>
        <taxon>Basidiomycota</taxon>
        <taxon>Agaricomycotina</taxon>
        <taxon>Agaricomycetes</taxon>
        <taxon>Polyporales</taxon>
        <taxon>Sparassidaceae</taxon>
        <taxon>Sparassis</taxon>
    </lineage>
</organism>
<feature type="transmembrane region" description="Helical" evidence="6">
    <location>
        <begin position="208"/>
        <end position="228"/>
    </location>
</feature>
<dbReference type="Proteomes" id="UP000287166">
    <property type="component" value="Unassembled WGS sequence"/>
</dbReference>
<evidence type="ECO:0000256" key="5">
    <source>
        <dbReference type="SAM" id="MobiDB-lite"/>
    </source>
</evidence>
<comment type="subcellular location">
    <subcellularLocation>
        <location evidence="1">Membrane</location>
        <topology evidence="1">Multi-pass membrane protein</topology>
    </subcellularLocation>
</comment>
<dbReference type="Pfam" id="PF07690">
    <property type="entry name" value="MFS_1"/>
    <property type="match status" value="1"/>
</dbReference>
<dbReference type="GO" id="GO:0022857">
    <property type="term" value="F:transmembrane transporter activity"/>
    <property type="evidence" value="ECO:0007669"/>
    <property type="project" value="InterPro"/>
</dbReference>
<dbReference type="AlphaFoldDB" id="A0A401GA23"/>
<dbReference type="GO" id="GO:0005886">
    <property type="term" value="C:plasma membrane"/>
    <property type="evidence" value="ECO:0007669"/>
    <property type="project" value="TreeGrafter"/>
</dbReference>
<dbReference type="InterPro" id="IPR036259">
    <property type="entry name" value="MFS_trans_sf"/>
</dbReference>
<dbReference type="OrthoDB" id="9986881at2759"/>
<keyword evidence="9" id="KW-1185">Reference proteome</keyword>
<evidence type="ECO:0000256" key="1">
    <source>
        <dbReference type="ARBA" id="ARBA00004141"/>
    </source>
</evidence>
<dbReference type="PANTHER" id="PTHR23502:SF74">
    <property type="entry name" value="MAJOR FACILITATOR SUPERFAMILY (MFS) PROFILE DOMAIN-CONTAINING PROTEIN"/>
    <property type="match status" value="1"/>
</dbReference>
<name>A0A401GA23_9APHY</name>
<sequence length="555" mass="61534">MSSLAVTASGSLSRTRRTPLATWAEDELRTERYGGDDPRDPPPKDSGDTRLPQKEENFDYNKVTWDGPDDPENPQNWSHPRKWTITAICLLMTINVTFASSAPSPASTVIAAHFHKPEECGYLVTAMFLFGYVFGPFVWGPGSELLGRWRMFVVALSAYTILHLGQALAQNIETLLVTRFLGGFFAVNPLTNCGGVIVDIWDPVNRGIATSMFIAGVFLGPVLGPIAGGFLTTSYLGWRWIFWIMMIFAGSCTLVALIFLPETYAPVLLQRKARRLRKADPIANKDKYAEHERADWSVKGLLHRTLYRPILMLIMEPILLLITIYISMVYGVLYSLFEALPVIFVGKHGFTIGQSGLTLIGVGIGTTLGAIAFWRQCSHYPELLDKWRGFPPPEERLWGAMNAGLVLVIGAFWLGWTGNYHSVPWIVPALATIPVGYGVSLVFISFVSYIVDTYLMYAASALAANTLVRSAVAGGFQLFTVQMYKNLGINWACTLIALVLLLLAPSPFLFYRYGRLIRKKSRFSPSPDLRIAELLEAEAAEVATQASSDEPEKKV</sequence>
<feature type="transmembrane region" description="Helical" evidence="6">
    <location>
        <begin position="454"/>
        <end position="476"/>
    </location>
</feature>
<evidence type="ECO:0000259" key="7">
    <source>
        <dbReference type="PROSITE" id="PS50850"/>
    </source>
</evidence>
<dbReference type="InterPro" id="IPR020846">
    <property type="entry name" value="MFS_dom"/>
</dbReference>
<keyword evidence="4 6" id="KW-0472">Membrane</keyword>
<reference evidence="8 9" key="1">
    <citation type="journal article" date="2018" name="Sci. Rep.">
        <title>Genome sequence of the cauliflower mushroom Sparassis crispa (Hanabiratake) and its association with beneficial usage.</title>
        <authorList>
            <person name="Kiyama R."/>
            <person name="Furutani Y."/>
            <person name="Kawaguchi K."/>
            <person name="Nakanishi T."/>
        </authorList>
    </citation>
    <scope>NUCLEOTIDE SEQUENCE [LARGE SCALE GENOMIC DNA]</scope>
</reference>
<keyword evidence="2 6" id="KW-0812">Transmembrane</keyword>
<dbReference type="PROSITE" id="PS50850">
    <property type="entry name" value="MFS"/>
    <property type="match status" value="1"/>
</dbReference>
<feature type="transmembrane region" description="Helical" evidence="6">
    <location>
        <begin position="422"/>
        <end position="447"/>
    </location>
</feature>
<dbReference type="CDD" id="cd17323">
    <property type="entry name" value="MFS_Tpo1_MDR_like"/>
    <property type="match status" value="1"/>
</dbReference>
<feature type="compositionally biased region" description="Basic and acidic residues" evidence="5">
    <location>
        <begin position="26"/>
        <end position="55"/>
    </location>
</feature>
<feature type="transmembrane region" description="Helical" evidence="6">
    <location>
        <begin position="122"/>
        <end position="139"/>
    </location>
</feature>
<gene>
    <name evidence="8" type="ORF">SCP_0202330</name>
</gene>
<evidence type="ECO:0000313" key="9">
    <source>
        <dbReference type="Proteomes" id="UP000287166"/>
    </source>
</evidence>
<feature type="transmembrane region" description="Helical" evidence="6">
    <location>
        <begin position="151"/>
        <end position="169"/>
    </location>
</feature>
<keyword evidence="3 6" id="KW-1133">Transmembrane helix</keyword>
<dbReference type="Gene3D" id="1.20.1250.20">
    <property type="entry name" value="MFS general substrate transporter like domains"/>
    <property type="match status" value="1"/>
</dbReference>
<feature type="transmembrane region" description="Helical" evidence="6">
    <location>
        <begin position="181"/>
        <end position="201"/>
    </location>
</feature>
<comment type="caution">
    <text evidence="8">The sequence shown here is derived from an EMBL/GenBank/DDBJ whole genome shotgun (WGS) entry which is preliminary data.</text>
</comment>
<dbReference type="GeneID" id="38775953"/>
<feature type="transmembrane region" description="Helical" evidence="6">
    <location>
        <begin position="397"/>
        <end position="416"/>
    </location>
</feature>
<dbReference type="PANTHER" id="PTHR23502">
    <property type="entry name" value="MAJOR FACILITATOR SUPERFAMILY"/>
    <property type="match status" value="1"/>
</dbReference>
<evidence type="ECO:0000256" key="6">
    <source>
        <dbReference type="SAM" id="Phobius"/>
    </source>
</evidence>
<dbReference type="InterPro" id="IPR011701">
    <property type="entry name" value="MFS"/>
</dbReference>
<feature type="transmembrane region" description="Helical" evidence="6">
    <location>
        <begin position="318"/>
        <end position="337"/>
    </location>
</feature>